<proteinExistence type="predicted"/>
<protein>
    <submittedName>
        <fullName evidence="2">Uncharacterized protein</fullName>
    </submittedName>
</protein>
<keyword evidence="3" id="KW-1185">Reference proteome</keyword>
<evidence type="ECO:0000313" key="3">
    <source>
        <dbReference type="Proteomes" id="UP001148838"/>
    </source>
</evidence>
<sequence length="645" mass="74967">MDALLFFSPVTSKVICLCYQTPVVERGNKQCFRFSTVNPKEYEKNNKDNDKDHDKDQDKNNDKYHDKNQEKDHDKDHDMDHDKDHNKDLNKDHDNDRNKDHDKTTRCFNLLRLLASFLNISLLFTEIVSCKIQLRRIREASRTLRNKKRGYLKEKLNEVETNSKNKNIRDLYKGIKEFKNGYQPRVNAIKDENCDLLADSPSILNRWKNYFAQLLNVHRPNRNDRDEIEIQTAEPFIPQPTLSEVEIAIENLKNYKSPGIDQIPAELIQEGGSALYSEIYKLVLAIWEKEIVPDQWKDFALEYAIRKVQDNRQGLELNGLHQLLVYADDVNMLGENPQIIRENTEILLEASKAIDLEVNPEKTKCVNKEFEIREELLNIVPMEHTTIGADIFTCIEETMEQFKLSWQKMVSLATDGAPAMCGNKQGAVTLVQYRRGELNIEMELITVHCILHQENLCAKNMNLSNVMDVVVRTINFTRSKGFNHREFRALLDAITQIFHHDTPPVQSRSSFWIVLEVPVNTIEFKKWFLRLSSNIPENSKNLRNTPGFDDCIFRRLFIAVQLHLSYLLPSRSRTALLPTVFPSQNTNVDSVFTRESLQVRYQADSPELVYSDVKTADICIVSSNLQENMQEYMEVAALHQTEERS</sequence>
<dbReference type="PANTHER" id="PTHR45913:SF11">
    <property type="entry name" value="EPM2A-INTERACTING PROTEIN 1"/>
    <property type="match status" value="1"/>
</dbReference>
<organism evidence="2 3">
    <name type="scientific">Periplaneta americana</name>
    <name type="common">American cockroach</name>
    <name type="synonym">Blatta americana</name>
    <dbReference type="NCBI Taxonomy" id="6978"/>
    <lineage>
        <taxon>Eukaryota</taxon>
        <taxon>Metazoa</taxon>
        <taxon>Ecdysozoa</taxon>
        <taxon>Arthropoda</taxon>
        <taxon>Hexapoda</taxon>
        <taxon>Insecta</taxon>
        <taxon>Pterygota</taxon>
        <taxon>Neoptera</taxon>
        <taxon>Polyneoptera</taxon>
        <taxon>Dictyoptera</taxon>
        <taxon>Blattodea</taxon>
        <taxon>Blattoidea</taxon>
        <taxon>Blattidae</taxon>
        <taxon>Blattinae</taxon>
        <taxon>Periplaneta</taxon>
    </lineage>
</organism>
<dbReference type="Proteomes" id="UP001148838">
    <property type="component" value="Unassembled WGS sequence"/>
</dbReference>
<comment type="caution">
    <text evidence="2">The sequence shown here is derived from an EMBL/GenBank/DDBJ whole genome shotgun (WGS) entry which is preliminary data.</text>
</comment>
<name>A0ABQ8TNW6_PERAM</name>
<dbReference type="EMBL" id="JAJSOF020000005">
    <property type="protein sequence ID" value="KAJ4447440.1"/>
    <property type="molecule type" value="Genomic_DNA"/>
</dbReference>
<accession>A0ABQ8TNW6</accession>
<reference evidence="2 3" key="1">
    <citation type="journal article" date="2022" name="Allergy">
        <title>Genome assembly and annotation of Periplaneta americana reveal a comprehensive cockroach allergen profile.</title>
        <authorList>
            <person name="Wang L."/>
            <person name="Xiong Q."/>
            <person name="Saelim N."/>
            <person name="Wang L."/>
            <person name="Nong W."/>
            <person name="Wan A.T."/>
            <person name="Shi M."/>
            <person name="Liu X."/>
            <person name="Cao Q."/>
            <person name="Hui J.H.L."/>
            <person name="Sookrung N."/>
            <person name="Leung T.F."/>
            <person name="Tungtrongchitr A."/>
            <person name="Tsui S.K.W."/>
        </authorList>
    </citation>
    <scope>NUCLEOTIDE SEQUENCE [LARGE SCALE GENOMIC DNA]</scope>
    <source>
        <strain evidence="2">PWHHKU_190912</strain>
    </source>
</reference>
<evidence type="ECO:0000256" key="1">
    <source>
        <dbReference type="SAM" id="MobiDB-lite"/>
    </source>
</evidence>
<evidence type="ECO:0000313" key="2">
    <source>
        <dbReference type="EMBL" id="KAJ4447440.1"/>
    </source>
</evidence>
<gene>
    <name evidence="2" type="ORF">ANN_09447</name>
</gene>
<feature type="region of interest" description="Disordered" evidence="1">
    <location>
        <begin position="42"/>
        <end position="101"/>
    </location>
</feature>
<dbReference type="PANTHER" id="PTHR45913">
    <property type="entry name" value="EPM2A-INTERACTING PROTEIN 1"/>
    <property type="match status" value="1"/>
</dbReference>